<dbReference type="EMBL" id="LGKP01000044">
    <property type="protein sequence ID" value="KPL79686.1"/>
    <property type="molecule type" value="Genomic_DNA"/>
</dbReference>
<protein>
    <submittedName>
        <fullName evidence="1">Uncharacterized protein</fullName>
    </submittedName>
</protein>
<comment type="caution">
    <text evidence="1">The sequence shown here is derived from an EMBL/GenBank/DDBJ whole genome shotgun (WGS) entry which is preliminary data.</text>
</comment>
<dbReference type="Proteomes" id="UP000050277">
    <property type="component" value="Unassembled WGS sequence"/>
</dbReference>
<accession>A0A0P6XSI9</accession>
<keyword evidence="2" id="KW-1185">Reference proteome</keyword>
<name>A0A0P6XSI9_9CHLR</name>
<evidence type="ECO:0000313" key="2">
    <source>
        <dbReference type="Proteomes" id="UP000050277"/>
    </source>
</evidence>
<evidence type="ECO:0000313" key="1">
    <source>
        <dbReference type="EMBL" id="KPL79686.1"/>
    </source>
</evidence>
<sequence>MDLFAPTPDGTGIACAVLSLHEVLECQEYGVLPRTEGMHTLHVSDLDVTVHLAHGGATATPAANTPLGMWLGFPSLLAHALHQAKQRRASGGIWYSIPLTLTAEALW</sequence>
<dbReference type="AlphaFoldDB" id="A0A0P6XSI9"/>
<proteinExistence type="predicted"/>
<gene>
    <name evidence="1" type="ORF">SE18_26065</name>
</gene>
<organism evidence="1 2">
    <name type="scientific">Herpetosiphon geysericola</name>
    <dbReference type="NCBI Taxonomy" id="70996"/>
    <lineage>
        <taxon>Bacteria</taxon>
        <taxon>Bacillati</taxon>
        <taxon>Chloroflexota</taxon>
        <taxon>Chloroflexia</taxon>
        <taxon>Herpetosiphonales</taxon>
        <taxon>Herpetosiphonaceae</taxon>
        <taxon>Herpetosiphon</taxon>
    </lineage>
</organism>
<dbReference type="OrthoDB" id="9836691at2"/>
<dbReference type="RefSeq" id="WP_054537397.1">
    <property type="nucleotide sequence ID" value="NZ_LGKP01000044.1"/>
</dbReference>
<reference evidence="1 2" key="1">
    <citation type="submission" date="2015-07" db="EMBL/GenBank/DDBJ databases">
        <title>Whole genome sequence of Herpetosiphon geysericola DSM 7119.</title>
        <authorList>
            <person name="Hemp J."/>
            <person name="Ward L.M."/>
            <person name="Pace L.A."/>
            <person name="Fischer W.W."/>
        </authorList>
    </citation>
    <scope>NUCLEOTIDE SEQUENCE [LARGE SCALE GENOMIC DNA]</scope>
    <source>
        <strain evidence="1 2">DSM 7119</strain>
    </source>
</reference>